<dbReference type="Proteomes" id="UP000198822">
    <property type="component" value="Chromosome I"/>
</dbReference>
<organism evidence="5 6">
    <name type="scientific">Agrococcus jejuensis</name>
    <dbReference type="NCBI Taxonomy" id="399736"/>
    <lineage>
        <taxon>Bacteria</taxon>
        <taxon>Bacillati</taxon>
        <taxon>Actinomycetota</taxon>
        <taxon>Actinomycetes</taxon>
        <taxon>Micrococcales</taxon>
        <taxon>Microbacteriaceae</taxon>
        <taxon>Agrococcus</taxon>
    </lineage>
</organism>
<dbReference type="Gene3D" id="3.40.50.880">
    <property type="match status" value="1"/>
</dbReference>
<evidence type="ECO:0000256" key="1">
    <source>
        <dbReference type="ARBA" id="ARBA00006534"/>
    </source>
</evidence>
<accession>A0A1G8G665</accession>
<dbReference type="RefSeq" id="WP_092505934.1">
    <property type="nucleotide sequence ID" value="NZ_LT629695.1"/>
</dbReference>
<evidence type="ECO:0000256" key="2">
    <source>
        <dbReference type="ARBA" id="ARBA00022670"/>
    </source>
</evidence>
<dbReference type="Pfam" id="PF03575">
    <property type="entry name" value="Peptidase_S51"/>
    <property type="match status" value="1"/>
</dbReference>
<proteinExistence type="inferred from homology"/>
<dbReference type="SUPFAM" id="SSF52317">
    <property type="entry name" value="Class I glutamine amidotransferase-like"/>
    <property type="match status" value="1"/>
</dbReference>
<dbReference type="GO" id="GO:0006508">
    <property type="term" value="P:proteolysis"/>
    <property type="evidence" value="ECO:0007669"/>
    <property type="project" value="UniProtKB-KW"/>
</dbReference>
<keyword evidence="4" id="KW-0720">Serine protease</keyword>
<evidence type="ECO:0000256" key="4">
    <source>
        <dbReference type="ARBA" id="ARBA00022825"/>
    </source>
</evidence>
<gene>
    <name evidence="5" type="ORF">SAMN04489720_2776</name>
</gene>
<dbReference type="AlphaFoldDB" id="A0A1G8G665"/>
<reference evidence="6" key="1">
    <citation type="submission" date="2016-10" db="EMBL/GenBank/DDBJ databases">
        <authorList>
            <person name="Varghese N."/>
            <person name="Submissions S."/>
        </authorList>
    </citation>
    <scope>NUCLEOTIDE SEQUENCE [LARGE SCALE GENOMIC DNA]</scope>
    <source>
        <strain evidence="6">DSM 22002</strain>
    </source>
</reference>
<dbReference type="GO" id="GO:0008236">
    <property type="term" value="F:serine-type peptidase activity"/>
    <property type="evidence" value="ECO:0007669"/>
    <property type="project" value="UniProtKB-KW"/>
</dbReference>
<comment type="similarity">
    <text evidence="1">Belongs to the peptidase S51 family.</text>
</comment>
<dbReference type="STRING" id="399736.SAMN04489720_2776"/>
<name>A0A1G8G665_9MICO</name>
<dbReference type="EMBL" id="LT629695">
    <property type="protein sequence ID" value="SDH89894.1"/>
    <property type="molecule type" value="Genomic_DNA"/>
</dbReference>
<protein>
    <submittedName>
        <fullName evidence="5">Dipeptidase E</fullName>
    </submittedName>
</protein>
<evidence type="ECO:0000313" key="6">
    <source>
        <dbReference type="Proteomes" id="UP000198822"/>
    </source>
</evidence>
<keyword evidence="6" id="KW-1185">Reference proteome</keyword>
<keyword evidence="2" id="KW-0645">Protease</keyword>
<dbReference type="InterPro" id="IPR029062">
    <property type="entry name" value="Class_I_gatase-like"/>
</dbReference>
<dbReference type="OrthoDB" id="3373764at2"/>
<evidence type="ECO:0000256" key="3">
    <source>
        <dbReference type="ARBA" id="ARBA00022801"/>
    </source>
</evidence>
<keyword evidence="3" id="KW-0378">Hydrolase</keyword>
<evidence type="ECO:0000313" key="5">
    <source>
        <dbReference type="EMBL" id="SDH89894.1"/>
    </source>
</evidence>
<dbReference type="InterPro" id="IPR005320">
    <property type="entry name" value="Peptidase_S51"/>
</dbReference>
<sequence length="221" mass="23611">MRFLLTSSGVTNASIRSALERLLPRPIAECSALVIPTAGHWFDASIASNLLTDARGGQMTTLGWRSIGVLELTALPTIPEDAWLPRLRETDVLLVGGGDPTYLAGWMRRSGFVDALPTLGDDLVYVGLSAGSQAVGASLGLSYNDRDLDPTGPEAPLGLVDLAPYPHLEDPDMDDTRIDAIRAWARDVPCDAYAIDDATAIVVDGDAVEVVSEGRWERIPA</sequence>